<sequence length="137" mass="14244">MTKKPTPRKSTTKSATGDRVEWTLASAAALTVLGLFGYLVYDAFAAGDGRPRIELQRGEISGSGPVYLEVEVSNSGSGTAADVEIEGEVRTASGKPVLAHATLDYAPAESTKSITLVFPAGTSGEAVELRVAGFRDP</sequence>
<geneLocation type="plasmid" evidence="2 3">
    <name>p_unnamed1</name>
</geneLocation>
<organism evidence="2 3">
    <name type="scientific">Devosia neptuniae</name>
    <dbReference type="NCBI Taxonomy" id="191302"/>
    <lineage>
        <taxon>Bacteria</taxon>
        <taxon>Pseudomonadati</taxon>
        <taxon>Pseudomonadota</taxon>
        <taxon>Alphaproteobacteria</taxon>
        <taxon>Hyphomicrobiales</taxon>
        <taxon>Devosiaceae</taxon>
        <taxon>Devosia</taxon>
    </lineage>
</organism>
<dbReference type="RefSeq" id="WP_262165177.1">
    <property type="nucleotide sequence ID" value="NZ_CP104964.1"/>
</dbReference>
<feature type="transmembrane region" description="Helical" evidence="1">
    <location>
        <begin position="20"/>
        <end position="41"/>
    </location>
</feature>
<dbReference type="Proteomes" id="UP001061862">
    <property type="component" value="Plasmid p_unnamed1"/>
</dbReference>
<proteinExistence type="predicted"/>
<keyword evidence="1" id="KW-0812">Transmembrane</keyword>
<gene>
    <name evidence="2" type="ORF">N8A98_01395</name>
</gene>
<evidence type="ECO:0000313" key="2">
    <source>
        <dbReference type="EMBL" id="UXN67747.1"/>
    </source>
</evidence>
<evidence type="ECO:0000256" key="1">
    <source>
        <dbReference type="SAM" id="Phobius"/>
    </source>
</evidence>
<keyword evidence="1" id="KW-1133">Transmembrane helix</keyword>
<dbReference type="EMBL" id="CP104964">
    <property type="protein sequence ID" value="UXN67747.1"/>
    <property type="molecule type" value="Genomic_DNA"/>
</dbReference>
<name>A0ABY6C619_9HYPH</name>
<evidence type="ECO:0000313" key="3">
    <source>
        <dbReference type="Proteomes" id="UP001061862"/>
    </source>
</evidence>
<protein>
    <recommendedName>
        <fullName evidence="4">TIGR02588 family protein</fullName>
    </recommendedName>
</protein>
<accession>A0ABY6C619</accession>
<keyword evidence="3" id="KW-1185">Reference proteome</keyword>
<keyword evidence="1" id="KW-0472">Membrane</keyword>
<reference evidence="2 3" key="1">
    <citation type="submission" date="2022-09" db="EMBL/GenBank/DDBJ databases">
        <title>Interaction between co-microsymbionts with complementary sets of symbiotic genes in legume-rhizobium systems.</title>
        <authorList>
            <person name="Safronova V."/>
            <person name="Sazanova A."/>
            <person name="Afonin A."/>
            <person name="Chirak E."/>
        </authorList>
    </citation>
    <scope>NUCLEOTIDE SEQUENCE [LARGE SCALE GENOMIC DNA]</scope>
    <source>
        <strain evidence="2 3">A18/4-1</strain>
        <plasmid evidence="2 3">p_unnamed1</plasmid>
    </source>
</reference>
<evidence type="ECO:0008006" key="4">
    <source>
        <dbReference type="Google" id="ProtNLM"/>
    </source>
</evidence>
<keyword evidence="2" id="KW-0614">Plasmid</keyword>